<evidence type="ECO:0000313" key="12">
    <source>
        <dbReference type="EMBL" id="SUZ95098.1"/>
    </source>
</evidence>
<dbReference type="SMART" id="SM00382">
    <property type="entry name" value="AAA"/>
    <property type="match status" value="1"/>
</dbReference>
<feature type="transmembrane region" description="Helical" evidence="9">
    <location>
        <begin position="45"/>
        <end position="63"/>
    </location>
</feature>
<feature type="transmembrane region" description="Helical" evidence="9">
    <location>
        <begin position="205"/>
        <end position="232"/>
    </location>
</feature>
<dbReference type="PANTHER" id="PTHR43394">
    <property type="entry name" value="ATP-DEPENDENT PERMEASE MDL1, MITOCHONDRIAL"/>
    <property type="match status" value="1"/>
</dbReference>
<dbReference type="SUPFAM" id="SSF90123">
    <property type="entry name" value="ABC transporter transmembrane region"/>
    <property type="match status" value="1"/>
</dbReference>
<name>A0A381RVR6_9ZZZZ</name>
<organism evidence="12">
    <name type="scientific">marine metagenome</name>
    <dbReference type="NCBI Taxonomy" id="408172"/>
    <lineage>
        <taxon>unclassified sequences</taxon>
        <taxon>metagenomes</taxon>
        <taxon>ecological metagenomes</taxon>
    </lineage>
</organism>
<evidence type="ECO:0000256" key="1">
    <source>
        <dbReference type="ARBA" id="ARBA00004651"/>
    </source>
</evidence>
<dbReference type="InterPro" id="IPR003439">
    <property type="entry name" value="ABC_transporter-like_ATP-bd"/>
</dbReference>
<keyword evidence="3" id="KW-1003">Cell membrane</keyword>
<evidence type="ECO:0000256" key="8">
    <source>
        <dbReference type="ARBA" id="ARBA00023136"/>
    </source>
</evidence>
<dbReference type="GO" id="GO:0005524">
    <property type="term" value="F:ATP binding"/>
    <property type="evidence" value="ECO:0007669"/>
    <property type="project" value="UniProtKB-KW"/>
</dbReference>
<dbReference type="InterPro" id="IPR027417">
    <property type="entry name" value="P-loop_NTPase"/>
</dbReference>
<evidence type="ECO:0000259" key="10">
    <source>
        <dbReference type="PROSITE" id="PS50893"/>
    </source>
</evidence>
<evidence type="ECO:0000256" key="4">
    <source>
        <dbReference type="ARBA" id="ARBA00022692"/>
    </source>
</evidence>
<dbReference type="SUPFAM" id="SSF52540">
    <property type="entry name" value="P-loop containing nucleoside triphosphate hydrolases"/>
    <property type="match status" value="1"/>
</dbReference>
<dbReference type="FunFam" id="3.40.50.300:FF:000221">
    <property type="entry name" value="Multidrug ABC transporter ATP-binding protein"/>
    <property type="match status" value="1"/>
</dbReference>
<dbReference type="GO" id="GO:0016887">
    <property type="term" value="F:ATP hydrolysis activity"/>
    <property type="evidence" value="ECO:0007669"/>
    <property type="project" value="InterPro"/>
</dbReference>
<evidence type="ECO:0000256" key="5">
    <source>
        <dbReference type="ARBA" id="ARBA00022741"/>
    </source>
</evidence>
<keyword evidence="7 9" id="KW-1133">Transmembrane helix</keyword>
<evidence type="ECO:0000256" key="6">
    <source>
        <dbReference type="ARBA" id="ARBA00022840"/>
    </source>
</evidence>
<feature type="transmembrane region" description="Helical" evidence="9">
    <location>
        <begin position="298"/>
        <end position="320"/>
    </location>
</feature>
<evidence type="ECO:0008006" key="13">
    <source>
        <dbReference type="Google" id="ProtNLM"/>
    </source>
</evidence>
<accession>A0A381RVR6</accession>
<reference evidence="12" key="1">
    <citation type="submission" date="2018-05" db="EMBL/GenBank/DDBJ databases">
        <authorList>
            <person name="Lanie J.A."/>
            <person name="Ng W.-L."/>
            <person name="Kazmierczak K.M."/>
            <person name="Andrzejewski T.M."/>
            <person name="Davidsen T.M."/>
            <person name="Wayne K.J."/>
            <person name="Tettelin H."/>
            <person name="Glass J.I."/>
            <person name="Rusch D."/>
            <person name="Podicherti R."/>
            <person name="Tsui H.-C.T."/>
            <person name="Winkler M.E."/>
        </authorList>
    </citation>
    <scope>NUCLEOTIDE SEQUENCE</scope>
</reference>
<dbReference type="InterPro" id="IPR011527">
    <property type="entry name" value="ABC1_TM_dom"/>
</dbReference>
<keyword evidence="6" id="KW-0067">ATP-binding</keyword>
<dbReference type="Gene3D" id="1.20.1560.10">
    <property type="entry name" value="ABC transporter type 1, transmembrane domain"/>
    <property type="match status" value="1"/>
</dbReference>
<dbReference type="PANTHER" id="PTHR43394:SF1">
    <property type="entry name" value="ATP-BINDING CASSETTE SUB-FAMILY B MEMBER 10, MITOCHONDRIAL"/>
    <property type="match status" value="1"/>
</dbReference>
<dbReference type="InterPro" id="IPR039421">
    <property type="entry name" value="Type_1_exporter"/>
</dbReference>
<keyword evidence="2" id="KW-0813">Transport</keyword>
<dbReference type="Pfam" id="PF00005">
    <property type="entry name" value="ABC_tran"/>
    <property type="match status" value="1"/>
</dbReference>
<keyword evidence="8 9" id="KW-0472">Membrane</keyword>
<evidence type="ECO:0000256" key="9">
    <source>
        <dbReference type="SAM" id="Phobius"/>
    </source>
</evidence>
<evidence type="ECO:0000256" key="7">
    <source>
        <dbReference type="ARBA" id="ARBA00022989"/>
    </source>
</evidence>
<protein>
    <recommendedName>
        <fullName evidence="13">ABC transporter ATP-binding protein</fullName>
    </recommendedName>
</protein>
<evidence type="ECO:0000259" key="11">
    <source>
        <dbReference type="PROSITE" id="PS50929"/>
    </source>
</evidence>
<comment type="subcellular location">
    <subcellularLocation>
        <location evidence="1">Cell membrane</location>
        <topology evidence="1">Multi-pass membrane protein</topology>
    </subcellularLocation>
</comment>
<dbReference type="AlphaFoldDB" id="A0A381RVR6"/>
<dbReference type="PROSITE" id="PS50893">
    <property type="entry name" value="ABC_TRANSPORTER_2"/>
    <property type="match status" value="1"/>
</dbReference>
<dbReference type="Pfam" id="PF00664">
    <property type="entry name" value="ABC_membrane"/>
    <property type="match status" value="1"/>
</dbReference>
<dbReference type="Gene3D" id="3.40.50.300">
    <property type="entry name" value="P-loop containing nucleotide triphosphate hydrolases"/>
    <property type="match status" value="1"/>
</dbReference>
<evidence type="ECO:0000256" key="3">
    <source>
        <dbReference type="ARBA" id="ARBA00022475"/>
    </source>
</evidence>
<keyword evidence="4 9" id="KW-0812">Transmembrane</keyword>
<feature type="domain" description="ABC transporter" evidence="10">
    <location>
        <begin position="410"/>
        <end position="644"/>
    </location>
</feature>
<dbReference type="GO" id="GO:0015421">
    <property type="term" value="F:ABC-type oligopeptide transporter activity"/>
    <property type="evidence" value="ECO:0007669"/>
    <property type="project" value="TreeGrafter"/>
</dbReference>
<keyword evidence="5" id="KW-0547">Nucleotide-binding</keyword>
<sequence>MSEARFSVQLPGDPDVSDAPRITGRRILELAAKTWPFLRPLKMHLIFYLLLIGLSGLVGTVAYTQGLDLLSNKVLVGEEKLLPVQASMLWLDDSFANADSEAGAPTEEQRKIVLDRLLVWMAILLVVAIGSFIAVWYWGTWIWHSVNQSLRVAMVERSEHLSLRHHSDTRVGDTVFRVYQDSAQIINLIQEGLIGPVGLLFGFGWAMLLLVFLAPSLLLALLVVGVPTLWLTTVFTPRIRRRALANRVANSDLTSRLQETFVAAKIIKANRAEDEVLRRFDRDSHRALDAAFRVRLEMVVLSLLVMMMGGLCVIVTEYVMASWSNEGSSLNVPAVMVFLVPFVAWNLGAFQFGRDQTGGAIGQGYGAVRMWSQLQDLFIALERAFFVLDLEPEVESPDDPEPFPVAVEQLEWRTVDFAYEPSRPVLESLDLVADVGTITAIVGATGSGKSTLMSMLLRLYDPDQGAVLINGIDLKRLSVEDIRANTAIALQKNVLFTGSIADNIGYAIPNIDRDRIVEAAKIACADEFIEALDGGYDTELGERGVKLSTGQRQRLSIARAVVRDTPILILDEPTASLDAVNEQRVLANLEQWGRQRVVFLITHRLSTIREADTIAFLEEGRIVELGSHDDLMGREDGRYRRFVQAETTGRAEVIRDD</sequence>
<dbReference type="CDD" id="cd07346">
    <property type="entry name" value="ABC_6TM_exporters"/>
    <property type="match status" value="1"/>
</dbReference>
<feature type="domain" description="ABC transmembrane type-1" evidence="11">
    <location>
        <begin position="45"/>
        <end position="316"/>
    </location>
</feature>
<dbReference type="InterPro" id="IPR003593">
    <property type="entry name" value="AAA+_ATPase"/>
</dbReference>
<gene>
    <name evidence="12" type="ORF">METZ01_LOCUS47952</name>
</gene>
<proteinExistence type="predicted"/>
<dbReference type="InterPro" id="IPR036640">
    <property type="entry name" value="ABC1_TM_sf"/>
</dbReference>
<evidence type="ECO:0000256" key="2">
    <source>
        <dbReference type="ARBA" id="ARBA00022448"/>
    </source>
</evidence>
<dbReference type="EMBL" id="UINC01002293">
    <property type="protein sequence ID" value="SUZ95098.1"/>
    <property type="molecule type" value="Genomic_DNA"/>
</dbReference>
<feature type="transmembrane region" description="Helical" evidence="9">
    <location>
        <begin position="117"/>
        <end position="139"/>
    </location>
</feature>
<dbReference type="GO" id="GO:0005886">
    <property type="term" value="C:plasma membrane"/>
    <property type="evidence" value="ECO:0007669"/>
    <property type="project" value="UniProtKB-SubCell"/>
</dbReference>
<dbReference type="PROSITE" id="PS50929">
    <property type="entry name" value="ABC_TM1F"/>
    <property type="match status" value="1"/>
</dbReference>
<feature type="transmembrane region" description="Helical" evidence="9">
    <location>
        <begin position="332"/>
        <end position="350"/>
    </location>
</feature>